<evidence type="ECO:0000259" key="7">
    <source>
        <dbReference type="PROSITE" id="PS51294"/>
    </source>
</evidence>
<dbReference type="Gene3D" id="1.10.10.60">
    <property type="entry name" value="Homeodomain-like"/>
    <property type="match status" value="2"/>
</dbReference>
<sequence>MGRPPCSEKKEVKKGPWTPEEDILLVSYIQEHGPGNWRAVPTNTGLLRCSKSCRLRWTNYLRPGIKRGSFNDQEEKMIIHLQALLGNRWAAIASYLPRRTDNDIKNYWNTHLKKKLSRSEGQGVGDDNENDINGVSSDSSSSGASKGQWERALQTDIHMAKAALCEALSLDNSTITTFASQSASTLAPNLKPAPPVRTSSSTYASSADNIARLLQNWTKKTPNSWSSSTQTISSEIATCHDQYNSNSFNNYHGSTSTGSPSEGQTPEWGGANTNHGGFGSLYNFNSSINYSSSTDVSMDDAANFTTESKHDKGQFMFQDYDETKPNVNNNNSHYNHQQVHEQMPPLTLLEKWLFDDVTIAAAPQDDLMMNMF</sequence>
<evidence type="ECO:0000256" key="5">
    <source>
        <dbReference type="SAM" id="MobiDB-lite"/>
    </source>
</evidence>
<dbReference type="Pfam" id="PF00249">
    <property type="entry name" value="Myb_DNA-binding"/>
    <property type="match status" value="2"/>
</dbReference>
<evidence type="ECO:0000256" key="1">
    <source>
        <dbReference type="ARBA" id="ARBA00004123"/>
    </source>
</evidence>
<comment type="caution">
    <text evidence="8">The sequence shown here is derived from an EMBL/GenBank/DDBJ whole genome shotgun (WGS) entry which is preliminary data.</text>
</comment>
<comment type="subcellular location">
    <subcellularLocation>
        <location evidence="1">Nucleus</location>
    </subcellularLocation>
</comment>
<keyword evidence="4" id="KW-0539">Nucleus</keyword>
<feature type="region of interest" description="Disordered" evidence="5">
    <location>
        <begin position="250"/>
        <end position="272"/>
    </location>
</feature>
<dbReference type="GO" id="GO:0005634">
    <property type="term" value="C:nucleus"/>
    <property type="evidence" value="ECO:0007669"/>
    <property type="project" value="UniProtKB-SubCell"/>
</dbReference>
<proteinExistence type="predicted"/>
<feature type="compositionally biased region" description="Polar residues" evidence="5">
    <location>
        <begin position="250"/>
        <end position="264"/>
    </location>
</feature>
<evidence type="ECO:0000256" key="2">
    <source>
        <dbReference type="ARBA" id="ARBA00022737"/>
    </source>
</evidence>
<dbReference type="SMART" id="SM00717">
    <property type="entry name" value="SANT"/>
    <property type="match status" value="2"/>
</dbReference>
<organism evidence="8 9">
    <name type="scientific">Heracleum sosnowskyi</name>
    <dbReference type="NCBI Taxonomy" id="360622"/>
    <lineage>
        <taxon>Eukaryota</taxon>
        <taxon>Viridiplantae</taxon>
        <taxon>Streptophyta</taxon>
        <taxon>Embryophyta</taxon>
        <taxon>Tracheophyta</taxon>
        <taxon>Spermatophyta</taxon>
        <taxon>Magnoliopsida</taxon>
        <taxon>eudicotyledons</taxon>
        <taxon>Gunneridae</taxon>
        <taxon>Pentapetalae</taxon>
        <taxon>asterids</taxon>
        <taxon>campanulids</taxon>
        <taxon>Apiales</taxon>
        <taxon>Apiaceae</taxon>
        <taxon>Apioideae</taxon>
        <taxon>apioid superclade</taxon>
        <taxon>Tordylieae</taxon>
        <taxon>Tordyliinae</taxon>
        <taxon>Heracleum</taxon>
    </lineage>
</organism>
<protein>
    <submittedName>
        <fullName evidence="8">Transcription factor myb30</fullName>
    </submittedName>
</protein>
<gene>
    <name evidence="8" type="ORF">POM88_050987</name>
</gene>
<feature type="region of interest" description="Disordered" evidence="5">
    <location>
        <begin position="183"/>
        <end position="202"/>
    </location>
</feature>
<keyword evidence="2" id="KW-0677">Repeat</keyword>
<dbReference type="EMBL" id="JAUIZM010000011">
    <property type="protein sequence ID" value="KAK1357731.1"/>
    <property type="molecule type" value="Genomic_DNA"/>
</dbReference>
<evidence type="ECO:0000256" key="3">
    <source>
        <dbReference type="ARBA" id="ARBA00023125"/>
    </source>
</evidence>
<dbReference type="InterPro" id="IPR017930">
    <property type="entry name" value="Myb_dom"/>
</dbReference>
<evidence type="ECO:0000259" key="6">
    <source>
        <dbReference type="PROSITE" id="PS50090"/>
    </source>
</evidence>
<feature type="domain" description="Myb-like" evidence="6">
    <location>
        <begin position="9"/>
        <end position="61"/>
    </location>
</feature>
<dbReference type="GO" id="GO:0003677">
    <property type="term" value="F:DNA binding"/>
    <property type="evidence" value="ECO:0007669"/>
    <property type="project" value="UniProtKB-KW"/>
</dbReference>
<dbReference type="InterPro" id="IPR015495">
    <property type="entry name" value="Myb_TF_plants"/>
</dbReference>
<feature type="compositionally biased region" description="Low complexity" evidence="5">
    <location>
        <begin position="136"/>
        <end position="145"/>
    </location>
</feature>
<evidence type="ECO:0000313" key="9">
    <source>
        <dbReference type="Proteomes" id="UP001237642"/>
    </source>
</evidence>
<evidence type="ECO:0000256" key="4">
    <source>
        <dbReference type="ARBA" id="ARBA00023242"/>
    </source>
</evidence>
<reference evidence="8" key="2">
    <citation type="submission" date="2023-05" db="EMBL/GenBank/DDBJ databases">
        <authorList>
            <person name="Schelkunov M.I."/>
        </authorList>
    </citation>
    <scope>NUCLEOTIDE SEQUENCE</scope>
    <source>
        <strain evidence="8">Hsosn_3</strain>
        <tissue evidence="8">Leaf</tissue>
    </source>
</reference>
<feature type="region of interest" description="Disordered" evidence="5">
    <location>
        <begin position="118"/>
        <end position="150"/>
    </location>
</feature>
<accession>A0AAD8H1A2</accession>
<dbReference type="PANTHER" id="PTHR10641">
    <property type="entry name" value="MYB FAMILY TRANSCRIPTION FACTOR"/>
    <property type="match status" value="1"/>
</dbReference>
<dbReference type="Proteomes" id="UP001237642">
    <property type="component" value="Unassembled WGS sequence"/>
</dbReference>
<dbReference type="FunFam" id="1.10.10.60:FF:000001">
    <property type="entry name" value="MYB-related transcription factor"/>
    <property type="match status" value="1"/>
</dbReference>
<dbReference type="PANTHER" id="PTHR10641:SF1410">
    <property type="entry name" value="TRANSCRIPTION FACTOR MYB30-LIKE"/>
    <property type="match status" value="1"/>
</dbReference>
<dbReference type="AlphaFoldDB" id="A0AAD8H1A2"/>
<dbReference type="SUPFAM" id="SSF46689">
    <property type="entry name" value="Homeodomain-like"/>
    <property type="match status" value="1"/>
</dbReference>
<feature type="domain" description="Myb-like" evidence="6">
    <location>
        <begin position="62"/>
        <end position="112"/>
    </location>
</feature>
<dbReference type="GO" id="GO:0009733">
    <property type="term" value="P:response to auxin"/>
    <property type="evidence" value="ECO:0007669"/>
    <property type="project" value="TreeGrafter"/>
</dbReference>
<dbReference type="InterPro" id="IPR001005">
    <property type="entry name" value="SANT/Myb"/>
</dbReference>
<evidence type="ECO:0000313" key="8">
    <source>
        <dbReference type="EMBL" id="KAK1357731.1"/>
    </source>
</evidence>
<dbReference type="PROSITE" id="PS51294">
    <property type="entry name" value="HTH_MYB"/>
    <property type="match status" value="2"/>
</dbReference>
<dbReference type="InterPro" id="IPR009057">
    <property type="entry name" value="Homeodomain-like_sf"/>
</dbReference>
<feature type="domain" description="HTH myb-type" evidence="7">
    <location>
        <begin position="9"/>
        <end position="65"/>
    </location>
</feature>
<keyword evidence="3" id="KW-0238">DNA-binding</keyword>
<feature type="domain" description="HTH myb-type" evidence="7">
    <location>
        <begin position="66"/>
        <end position="116"/>
    </location>
</feature>
<dbReference type="PROSITE" id="PS50090">
    <property type="entry name" value="MYB_LIKE"/>
    <property type="match status" value="2"/>
</dbReference>
<reference evidence="8" key="1">
    <citation type="submission" date="2023-02" db="EMBL/GenBank/DDBJ databases">
        <title>Genome of toxic invasive species Heracleum sosnowskyi carries increased number of genes despite the absence of recent whole-genome duplications.</title>
        <authorList>
            <person name="Schelkunov M."/>
            <person name="Shtratnikova V."/>
            <person name="Makarenko M."/>
            <person name="Klepikova A."/>
            <person name="Omelchenko D."/>
            <person name="Novikova G."/>
            <person name="Obukhova E."/>
            <person name="Bogdanov V."/>
            <person name="Penin A."/>
            <person name="Logacheva M."/>
        </authorList>
    </citation>
    <scope>NUCLEOTIDE SEQUENCE</scope>
    <source>
        <strain evidence="8">Hsosn_3</strain>
        <tissue evidence="8">Leaf</tissue>
    </source>
</reference>
<dbReference type="CDD" id="cd00167">
    <property type="entry name" value="SANT"/>
    <property type="match status" value="2"/>
</dbReference>
<name>A0AAD8H1A2_9APIA</name>
<keyword evidence="9" id="KW-1185">Reference proteome</keyword>